<protein>
    <recommendedName>
        <fullName evidence="4">Glycosyltransferase RgtA/B/C/D-like domain-containing protein</fullName>
    </recommendedName>
</protein>
<feature type="transmembrane region" description="Helical" evidence="1">
    <location>
        <begin position="54"/>
        <end position="80"/>
    </location>
</feature>
<feature type="transmembrane region" description="Helical" evidence="1">
    <location>
        <begin position="365"/>
        <end position="383"/>
    </location>
</feature>
<dbReference type="Proteomes" id="UP000050501">
    <property type="component" value="Unassembled WGS sequence"/>
</dbReference>
<feature type="transmembrane region" description="Helical" evidence="1">
    <location>
        <begin position="430"/>
        <end position="447"/>
    </location>
</feature>
<name>A0A0P6YEW5_9CHLR</name>
<comment type="caution">
    <text evidence="2">The sequence shown here is derived from an EMBL/GenBank/DDBJ whole genome shotgun (WGS) entry which is preliminary data.</text>
</comment>
<evidence type="ECO:0000256" key="1">
    <source>
        <dbReference type="SAM" id="Phobius"/>
    </source>
</evidence>
<feature type="transmembrane region" description="Helical" evidence="1">
    <location>
        <begin position="101"/>
        <end position="122"/>
    </location>
</feature>
<feature type="transmembrane region" description="Helical" evidence="1">
    <location>
        <begin position="309"/>
        <end position="327"/>
    </location>
</feature>
<feature type="transmembrane region" description="Helical" evidence="1">
    <location>
        <begin position="218"/>
        <end position="237"/>
    </location>
</feature>
<accession>A0A0P6YEW5</accession>
<gene>
    <name evidence="2" type="ORF">ADN01_11045</name>
</gene>
<feature type="transmembrane region" description="Helical" evidence="1">
    <location>
        <begin position="192"/>
        <end position="211"/>
    </location>
</feature>
<feature type="transmembrane region" description="Helical" evidence="1">
    <location>
        <begin position="287"/>
        <end position="302"/>
    </location>
</feature>
<keyword evidence="1" id="KW-0472">Membrane</keyword>
<sequence>MTAASLLTLLPAFALGWGLTAWLWPRPAQAAELLFQLIVGAGLGMGVRTCLAFFSLLLFGAHFGGLLWVELLLAAGLWGLALRAGRAVPRPAGGFWPRPSAWGWGLLGVLAVCAAAAAFSYLETVQHTPHGTFDAYAIWNLRARHLLSAADWRAAFSPALNWKAHADYPLLIPLSAAVSWNWLGQQTVRTPMLLAGLWTWGTLGLLFSALWGQRGAAAASLGALVVVSSPLLIWVGSNQTADMAVAFFVLAAMALAWLASTRGYPAGMLALAGLCAALAAWAKNEGIVFGLGTLMLGAAVSLRTRHPRWLGWLAAGAALPALALILFKGFVAPPGDLFAQGIGDILAKLADPARYGAVWRGLVETLPMVGAWHVLLVYTALTWKRLRGSEALAGWAGLAVWGAAAAAALMIYVITPHPQVWHLKYSLDRVLFQLFPAAVLWMGLAARPPEEWKLISKG</sequence>
<proteinExistence type="predicted"/>
<keyword evidence="1" id="KW-0812">Transmembrane</keyword>
<keyword evidence="3" id="KW-1185">Reference proteome</keyword>
<organism evidence="2 3">
    <name type="scientific">Levilinea saccharolytica</name>
    <dbReference type="NCBI Taxonomy" id="229921"/>
    <lineage>
        <taxon>Bacteria</taxon>
        <taxon>Bacillati</taxon>
        <taxon>Chloroflexota</taxon>
        <taxon>Anaerolineae</taxon>
        <taxon>Anaerolineales</taxon>
        <taxon>Anaerolineaceae</taxon>
        <taxon>Levilinea</taxon>
    </lineage>
</organism>
<reference evidence="2 3" key="1">
    <citation type="submission" date="2015-07" db="EMBL/GenBank/DDBJ databases">
        <title>Genome sequence of Levilinea saccharolytica DSM 16555.</title>
        <authorList>
            <person name="Hemp J."/>
            <person name="Ward L.M."/>
            <person name="Pace L.A."/>
            <person name="Fischer W.W."/>
        </authorList>
    </citation>
    <scope>NUCLEOTIDE SEQUENCE [LARGE SCALE GENOMIC DNA]</scope>
    <source>
        <strain evidence="2 3">KIBI-1</strain>
    </source>
</reference>
<dbReference type="RefSeq" id="WP_062417721.1">
    <property type="nucleotide sequence ID" value="NZ_DF967974.1"/>
</dbReference>
<dbReference type="AlphaFoldDB" id="A0A0P6YEW5"/>
<evidence type="ECO:0008006" key="4">
    <source>
        <dbReference type="Google" id="ProtNLM"/>
    </source>
</evidence>
<evidence type="ECO:0000313" key="3">
    <source>
        <dbReference type="Proteomes" id="UP000050501"/>
    </source>
</evidence>
<dbReference type="EMBL" id="LGCM01000039">
    <property type="protein sequence ID" value="KPL80670.1"/>
    <property type="molecule type" value="Genomic_DNA"/>
</dbReference>
<keyword evidence="1" id="KW-1133">Transmembrane helix</keyword>
<feature type="transmembrane region" description="Helical" evidence="1">
    <location>
        <begin position="243"/>
        <end position="259"/>
    </location>
</feature>
<dbReference type="STRING" id="229921.ADN01_11045"/>
<dbReference type="OrthoDB" id="671834at2"/>
<feature type="transmembrane region" description="Helical" evidence="1">
    <location>
        <begin position="395"/>
        <end position="415"/>
    </location>
</feature>
<evidence type="ECO:0000313" key="2">
    <source>
        <dbReference type="EMBL" id="KPL80670.1"/>
    </source>
</evidence>